<proteinExistence type="inferred from homology"/>
<dbReference type="Pfam" id="PF08240">
    <property type="entry name" value="ADH_N"/>
    <property type="match status" value="1"/>
</dbReference>
<dbReference type="Gene3D" id="3.40.50.720">
    <property type="entry name" value="NAD(P)-binding Rossmann-like Domain"/>
    <property type="match status" value="1"/>
</dbReference>
<comment type="cofactor">
    <cofactor evidence="6">
        <name>Zn(2+)</name>
        <dbReference type="ChEBI" id="CHEBI:29105"/>
    </cofactor>
</comment>
<dbReference type="GO" id="GO:0051903">
    <property type="term" value="F:S-(hydroxymethyl)glutathione dehydrogenase [NAD(P)+] activity"/>
    <property type="evidence" value="ECO:0007669"/>
    <property type="project" value="TreeGrafter"/>
</dbReference>
<dbReference type="InterPro" id="IPR036291">
    <property type="entry name" value="NAD(P)-bd_dom_sf"/>
</dbReference>
<dbReference type="SMART" id="SM00829">
    <property type="entry name" value="PKS_ER"/>
    <property type="match status" value="1"/>
</dbReference>
<feature type="domain" description="Enoyl reductase (ER)" evidence="7">
    <location>
        <begin position="13"/>
        <end position="368"/>
    </location>
</feature>
<dbReference type="CDD" id="cd08279">
    <property type="entry name" value="Zn_ADH_class_III"/>
    <property type="match status" value="1"/>
</dbReference>
<protein>
    <submittedName>
        <fullName evidence="8">S-(Hydroxymethyl)glutathione dehydrogenase / alcohol dehydrogenase</fullName>
    </submittedName>
</protein>
<dbReference type="InterPro" id="IPR013149">
    <property type="entry name" value="ADH-like_C"/>
</dbReference>
<keyword evidence="2 6" id="KW-0479">Metal-binding</keyword>
<organism evidence="8 9">
    <name type="scientific">Ferrithrix thermotolerans DSM 19514</name>
    <dbReference type="NCBI Taxonomy" id="1121881"/>
    <lineage>
        <taxon>Bacteria</taxon>
        <taxon>Bacillati</taxon>
        <taxon>Actinomycetota</taxon>
        <taxon>Acidimicrobiia</taxon>
        <taxon>Acidimicrobiales</taxon>
        <taxon>Acidimicrobiaceae</taxon>
        <taxon>Ferrithrix</taxon>
    </lineage>
</organism>
<comment type="similarity">
    <text evidence="1 6">Belongs to the zinc-containing alcohol dehydrogenase family.</text>
</comment>
<evidence type="ECO:0000256" key="2">
    <source>
        <dbReference type="ARBA" id="ARBA00022723"/>
    </source>
</evidence>
<evidence type="ECO:0000256" key="1">
    <source>
        <dbReference type="ARBA" id="ARBA00008072"/>
    </source>
</evidence>
<reference evidence="9" key="1">
    <citation type="submission" date="2016-11" db="EMBL/GenBank/DDBJ databases">
        <authorList>
            <person name="Varghese N."/>
            <person name="Submissions S."/>
        </authorList>
    </citation>
    <scope>NUCLEOTIDE SEQUENCE [LARGE SCALE GENOMIC DNA]</scope>
    <source>
        <strain evidence="9">DSM 19514</strain>
    </source>
</reference>
<dbReference type="RefSeq" id="WP_072787655.1">
    <property type="nucleotide sequence ID" value="NZ_FQUL01000001.1"/>
</dbReference>
<evidence type="ECO:0000259" key="7">
    <source>
        <dbReference type="SMART" id="SM00829"/>
    </source>
</evidence>
<name>A0A1M4S5W8_9ACTN</name>
<dbReference type="AlphaFoldDB" id="A0A1M4S5W8"/>
<dbReference type="STRING" id="1121881.SAMN02745225_00090"/>
<dbReference type="GO" id="GO:0008270">
    <property type="term" value="F:zinc ion binding"/>
    <property type="evidence" value="ECO:0007669"/>
    <property type="project" value="InterPro"/>
</dbReference>
<dbReference type="InterPro" id="IPR002328">
    <property type="entry name" value="ADH_Zn_CS"/>
</dbReference>
<dbReference type="SUPFAM" id="SSF51735">
    <property type="entry name" value="NAD(P)-binding Rossmann-fold domains"/>
    <property type="match status" value="1"/>
</dbReference>
<dbReference type="Pfam" id="PF00107">
    <property type="entry name" value="ADH_zinc_N"/>
    <property type="match status" value="1"/>
</dbReference>
<dbReference type="InterPro" id="IPR011032">
    <property type="entry name" value="GroES-like_sf"/>
</dbReference>
<dbReference type="OrthoDB" id="334894at2"/>
<dbReference type="SUPFAM" id="SSF50129">
    <property type="entry name" value="GroES-like"/>
    <property type="match status" value="2"/>
</dbReference>
<evidence type="ECO:0000256" key="3">
    <source>
        <dbReference type="ARBA" id="ARBA00022833"/>
    </source>
</evidence>
<sequence>MKTQAAVLWEMNAPWSVEEVELDDPKPNEVRVKLASSGLCHSDEHLVTGDLPSPLPIVGGHEGAGVVEAVGSAVKNIKEGDHVVLGFIPSCGKCEACSKGYQNLCEMGAYILSGEELAGGQRVHTRGADIGTMCCLGTFSPYVIAHEDSVIKIDNDVPLDKASLVGCGVTTGVGSAIYAGGVKAGDTVVVVGCGGIGSNAIQGARIAGAAKIVAVDPVPYKLEQAKVFGATHFAKDLSEVQSFMGDLTRGKMADVAIITTGVGTGDLVAPTMAVVGKNGTVVVTAIAPWSQNEVSLSLLDMTLYQKQIKGSLFGSANPRADIPKLLSWYMSGVLKLDELVTKTYSLDQINEGYQDMRDGKNIRGMILFE</sequence>
<dbReference type="Proteomes" id="UP000184295">
    <property type="component" value="Unassembled WGS sequence"/>
</dbReference>
<keyword evidence="9" id="KW-1185">Reference proteome</keyword>
<evidence type="ECO:0000256" key="4">
    <source>
        <dbReference type="ARBA" id="ARBA00023002"/>
    </source>
</evidence>
<evidence type="ECO:0000313" key="8">
    <source>
        <dbReference type="EMBL" id="SHE27581.1"/>
    </source>
</evidence>
<evidence type="ECO:0000313" key="9">
    <source>
        <dbReference type="Proteomes" id="UP000184295"/>
    </source>
</evidence>
<accession>A0A1M4S5W8</accession>
<dbReference type="PANTHER" id="PTHR43880">
    <property type="entry name" value="ALCOHOL DEHYDROGENASE"/>
    <property type="match status" value="1"/>
</dbReference>
<keyword evidence="3 6" id="KW-0862">Zinc</keyword>
<dbReference type="InterPro" id="IPR013154">
    <property type="entry name" value="ADH-like_N"/>
</dbReference>
<dbReference type="NCBIfam" id="TIGR03989">
    <property type="entry name" value="Rxyl_3153"/>
    <property type="match status" value="1"/>
</dbReference>
<keyword evidence="5" id="KW-0520">NAD</keyword>
<dbReference type="GO" id="GO:0005829">
    <property type="term" value="C:cytosol"/>
    <property type="evidence" value="ECO:0007669"/>
    <property type="project" value="TreeGrafter"/>
</dbReference>
<dbReference type="PANTHER" id="PTHR43880:SF12">
    <property type="entry name" value="ALCOHOL DEHYDROGENASE CLASS-3"/>
    <property type="match status" value="1"/>
</dbReference>
<dbReference type="EMBL" id="FQUL01000001">
    <property type="protein sequence ID" value="SHE27581.1"/>
    <property type="molecule type" value="Genomic_DNA"/>
</dbReference>
<dbReference type="GO" id="GO:0046294">
    <property type="term" value="P:formaldehyde catabolic process"/>
    <property type="evidence" value="ECO:0007669"/>
    <property type="project" value="TreeGrafter"/>
</dbReference>
<dbReference type="InterPro" id="IPR020843">
    <property type="entry name" value="ER"/>
</dbReference>
<keyword evidence="4" id="KW-0560">Oxidoreductase</keyword>
<dbReference type="Gene3D" id="3.90.180.10">
    <property type="entry name" value="Medium-chain alcohol dehydrogenases, catalytic domain"/>
    <property type="match status" value="1"/>
</dbReference>
<gene>
    <name evidence="8" type="ORF">SAMN02745225_00090</name>
</gene>
<dbReference type="PROSITE" id="PS00059">
    <property type="entry name" value="ADH_ZINC"/>
    <property type="match status" value="1"/>
</dbReference>
<dbReference type="InterPro" id="IPR023921">
    <property type="entry name" value="ADH_Zn_actinomycetes"/>
</dbReference>
<evidence type="ECO:0000256" key="6">
    <source>
        <dbReference type="RuleBase" id="RU361277"/>
    </source>
</evidence>
<evidence type="ECO:0000256" key="5">
    <source>
        <dbReference type="ARBA" id="ARBA00023027"/>
    </source>
</evidence>